<dbReference type="Pfam" id="PF17774">
    <property type="entry name" value="YlmH_RBD"/>
    <property type="match status" value="1"/>
</dbReference>
<dbReference type="GO" id="GO:0003723">
    <property type="term" value="F:RNA binding"/>
    <property type="evidence" value="ECO:0007669"/>
    <property type="project" value="UniProtKB-KW"/>
</dbReference>
<dbReference type="SMART" id="SM00363">
    <property type="entry name" value="S4"/>
    <property type="match status" value="1"/>
</dbReference>
<evidence type="ECO:0000259" key="2">
    <source>
        <dbReference type="SMART" id="SM00363"/>
    </source>
</evidence>
<evidence type="ECO:0000256" key="1">
    <source>
        <dbReference type="PROSITE-ProRule" id="PRU00182"/>
    </source>
</evidence>
<evidence type="ECO:0000313" key="3">
    <source>
        <dbReference type="EMBL" id="SDO84525.1"/>
    </source>
</evidence>
<dbReference type="InterPro" id="IPR002942">
    <property type="entry name" value="S4_RNA-bd"/>
</dbReference>
<dbReference type="RefSeq" id="WP_089965648.1">
    <property type="nucleotide sequence ID" value="NZ_FNJM01000001.1"/>
</dbReference>
<accession>A0A1H0MW53</accession>
<dbReference type="InterPro" id="IPR036986">
    <property type="entry name" value="S4_RNA-bd_sf"/>
</dbReference>
<dbReference type="STRING" id="94869.SAMN04488529_101596"/>
<dbReference type="Gene3D" id="3.10.290.10">
    <property type="entry name" value="RNA-binding S4 domain"/>
    <property type="match status" value="1"/>
</dbReference>
<dbReference type="Gene3D" id="3.30.70.330">
    <property type="match status" value="1"/>
</dbReference>
<dbReference type="Proteomes" id="UP000198597">
    <property type="component" value="Unassembled WGS sequence"/>
</dbReference>
<sequence>MISRDYVIKAFSKDESMEALRVYDKFRLASEKDITVFTNSFLPPNIWKYYYGNFNSNTFKVETNGFFQECERRVIAFNNLYEAEYPVVMLLIESNSNFSELNHRDYLGSILSLGIEREKIGDIVIDKNKAYVPVMDDIWTYIYNNLTTIGKTPVTVSVIKKYDDVPIVKFQEIVIIVSSLRIDNFICKLAKISRGKAIDLIETGKVLVDYGKVKSKSQEISKDTRITIRGIGKFIVGDVIGETKSEKQRVIIKKYT</sequence>
<gene>
    <name evidence="3" type="ORF">SAMN04488529_101596</name>
</gene>
<feature type="domain" description="RNA-binding S4" evidence="2">
    <location>
        <begin position="180"/>
        <end position="241"/>
    </location>
</feature>
<reference evidence="3 4" key="1">
    <citation type="submission" date="2016-10" db="EMBL/GenBank/DDBJ databases">
        <authorList>
            <person name="de Groot N.N."/>
        </authorList>
    </citation>
    <scope>NUCLEOTIDE SEQUENCE [LARGE SCALE GENOMIC DNA]</scope>
    <source>
        <strain evidence="3 4">DSM 12272</strain>
    </source>
</reference>
<dbReference type="Pfam" id="PF01479">
    <property type="entry name" value="S4"/>
    <property type="match status" value="1"/>
</dbReference>
<dbReference type="OrthoDB" id="9812787at2"/>
<dbReference type="EMBL" id="FNJM01000001">
    <property type="protein sequence ID" value="SDO84525.1"/>
    <property type="molecule type" value="Genomic_DNA"/>
</dbReference>
<protein>
    <submittedName>
        <fullName evidence="3">RNA-binding protein YlmH, contains S4-like domain</fullName>
    </submittedName>
</protein>
<proteinExistence type="predicted"/>
<organism evidence="3 4">
    <name type="scientific">Clostridium gasigenes</name>
    <dbReference type="NCBI Taxonomy" id="94869"/>
    <lineage>
        <taxon>Bacteria</taxon>
        <taxon>Bacillati</taxon>
        <taxon>Bacillota</taxon>
        <taxon>Clostridia</taxon>
        <taxon>Eubacteriales</taxon>
        <taxon>Clostridiaceae</taxon>
        <taxon>Clostridium</taxon>
    </lineage>
</organism>
<dbReference type="PROSITE" id="PS50889">
    <property type="entry name" value="S4"/>
    <property type="match status" value="1"/>
</dbReference>
<keyword evidence="4" id="KW-1185">Reference proteome</keyword>
<keyword evidence="1" id="KW-0694">RNA-binding</keyword>
<evidence type="ECO:0000313" key="4">
    <source>
        <dbReference type="Proteomes" id="UP000198597"/>
    </source>
</evidence>
<name>A0A1H0MW53_9CLOT</name>
<dbReference type="SUPFAM" id="SSF55174">
    <property type="entry name" value="Alpha-L RNA-binding motif"/>
    <property type="match status" value="1"/>
</dbReference>
<dbReference type="InterPro" id="IPR040591">
    <property type="entry name" value="RqcP2_RBD"/>
</dbReference>
<dbReference type="AlphaFoldDB" id="A0A1H0MW53"/>
<dbReference type="InterPro" id="IPR012677">
    <property type="entry name" value="Nucleotide-bd_a/b_plait_sf"/>
</dbReference>
<dbReference type="CDD" id="cd00165">
    <property type="entry name" value="S4"/>
    <property type="match status" value="1"/>
</dbReference>